<dbReference type="GO" id="GO:0016993">
    <property type="term" value="F:precorrin-8X methylmutase activity"/>
    <property type="evidence" value="ECO:0007669"/>
    <property type="project" value="InterPro"/>
</dbReference>
<evidence type="ECO:0000256" key="2">
    <source>
        <dbReference type="ARBA" id="ARBA00009774"/>
    </source>
</evidence>
<name>A0A1F2UNY8_9ACTN</name>
<keyword evidence="4" id="KW-0413">Isomerase</keyword>
<feature type="domain" description="Cobalamin biosynthesis precorrin-8X methylmutase CobH/CbiC" evidence="5">
    <location>
        <begin position="3"/>
        <end position="197"/>
    </location>
</feature>
<reference evidence="6 7" key="1">
    <citation type="journal article" date="2016" name="Nat. Commun.">
        <title>Thousands of microbial genomes shed light on interconnected biogeochemical processes in an aquifer system.</title>
        <authorList>
            <person name="Anantharaman K."/>
            <person name="Brown C.T."/>
            <person name="Hug L.A."/>
            <person name="Sharon I."/>
            <person name="Castelle C.J."/>
            <person name="Probst A.J."/>
            <person name="Thomas B.C."/>
            <person name="Singh A."/>
            <person name="Wilkins M.J."/>
            <person name="Karaoz U."/>
            <person name="Brodie E.L."/>
            <person name="Williams K.H."/>
            <person name="Hubbard S.S."/>
            <person name="Banfield J.F."/>
        </authorList>
    </citation>
    <scope>NUCLEOTIDE SEQUENCE [LARGE SCALE GENOMIC DNA]</scope>
</reference>
<dbReference type="AlphaFoldDB" id="A0A1F2UNY8"/>
<dbReference type="Pfam" id="PF02570">
    <property type="entry name" value="CbiC"/>
    <property type="match status" value="1"/>
</dbReference>
<evidence type="ECO:0000313" key="6">
    <source>
        <dbReference type="EMBL" id="OFW34688.1"/>
    </source>
</evidence>
<dbReference type="GO" id="GO:0009236">
    <property type="term" value="P:cobalamin biosynthetic process"/>
    <property type="evidence" value="ECO:0007669"/>
    <property type="project" value="UniProtKB-UniPathway"/>
</dbReference>
<evidence type="ECO:0000256" key="4">
    <source>
        <dbReference type="ARBA" id="ARBA00023235"/>
    </source>
</evidence>
<gene>
    <name evidence="6" type="ORF">A2074_00370</name>
</gene>
<comment type="similarity">
    <text evidence="2">Belongs to the CobH/CbiC family.</text>
</comment>
<comment type="caution">
    <text evidence="6">The sequence shown here is derived from an EMBL/GenBank/DDBJ whole genome shotgun (WGS) entry which is preliminary data.</text>
</comment>
<dbReference type="SUPFAM" id="SSF63965">
    <property type="entry name" value="Precorrin-8X methylmutase CbiC/CobH"/>
    <property type="match status" value="1"/>
</dbReference>
<evidence type="ECO:0000256" key="3">
    <source>
        <dbReference type="ARBA" id="ARBA00022573"/>
    </source>
</evidence>
<sequence>PAKIERESFRIIEAVADLNCFSDMERSVVKRMIHASGDLSLSGVVAMSDGAIKAGVDALRSCCPIITDVRMVAVGISDRRTCIHDNNVLCKIDDKAVEDEARRAGMTRSAMAIRSLSNHADGAVIAIGNAPTALFELLDIAKEGVVKPALVVGTPVGFVGAAESKEALMRAGLNYVTVRGTRGGSALAASAINALLMIACNEDCK</sequence>
<evidence type="ECO:0000256" key="1">
    <source>
        <dbReference type="ARBA" id="ARBA00004953"/>
    </source>
</evidence>
<keyword evidence="3" id="KW-0169">Cobalamin biosynthesis</keyword>
<dbReference type="UniPathway" id="UPA00148"/>
<accession>A0A1F2UNY8</accession>
<protein>
    <recommendedName>
        <fullName evidence="5">Cobalamin biosynthesis precorrin-8X methylmutase CobH/CbiC domain-containing protein</fullName>
    </recommendedName>
</protein>
<dbReference type="PANTHER" id="PTHR43588:SF1">
    <property type="entry name" value="COBALT-PRECORRIN-8 METHYLMUTASE"/>
    <property type="match status" value="1"/>
</dbReference>
<feature type="non-terminal residue" evidence="6">
    <location>
        <position position="1"/>
    </location>
</feature>
<dbReference type="InterPro" id="IPR036588">
    <property type="entry name" value="CobH/CbiC_sf"/>
</dbReference>
<comment type="pathway">
    <text evidence="1">Cofactor biosynthesis; adenosylcobalamin biosynthesis.</text>
</comment>
<dbReference type="PANTHER" id="PTHR43588">
    <property type="entry name" value="COBALT-PRECORRIN-8 METHYLMUTASE"/>
    <property type="match status" value="1"/>
</dbReference>
<organism evidence="6 7">
    <name type="scientific">Candidatus Aquicultor primus</name>
    <dbReference type="NCBI Taxonomy" id="1797195"/>
    <lineage>
        <taxon>Bacteria</taxon>
        <taxon>Bacillati</taxon>
        <taxon>Actinomycetota</taxon>
        <taxon>Candidatus Aquicultoria</taxon>
        <taxon>Candidatus Aquicultorales</taxon>
        <taxon>Candidatus Aquicultoraceae</taxon>
        <taxon>Candidatus Aquicultor</taxon>
    </lineage>
</organism>
<dbReference type="InterPro" id="IPR003722">
    <property type="entry name" value="Cbl_synth_CobH/CbiC"/>
</dbReference>
<dbReference type="Proteomes" id="UP000178086">
    <property type="component" value="Unassembled WGS sequence"/>
</dbReference>
<evidence type="ECO:0000259" key="5">
    <source>
        <dbReference type="Pfam" id="PF02570"/>
    </source>
</evidence>
<dbReference type="Gene3D" id="3.40.50.10230">
    <property type="entry name" value="Cobalamin biosynthesis CobH/CbiC, precorrin-8X methylmutase"/>
    <property type="match status" value="1"/>
</dbReference>
<dbReference type="EMBL" id="MELI01000036">
    <property type="protein sequence ID" value="OFW34688.1"/>
    <property type="molecule type" value="Genomic_DNA"/>
</dbReference>
<proteinExistence type="inferred from homology"/>
<evidence type="ECO:0000313" key="7">
    <source>
        <dbReference type="Proteomes" id="UP000178086"/>
    </source>
</evidence>